<comment type="caution">
    <text evidence="11">The sequence shown here is derived from an EMBL/GenBank/DDBJ whole genome shotgun (WGS) entry which is preliminary data.</text>
</comment>
<dbReference type="Pfam" id="PF26191">
    <property type="entry name" value="RING-HC_RBR_RNF216"/>
    <property type="match status" value="1"/>
</dbReference>
<evidence type="ECO:0000256" key="9">
    <source>
        <dbReference type="SAM" id="Phobius"/>
    </source>
</evidence>
<organism evidence="11 12">
    <name type="scientific">Gnomoniopsis smithogilvyi</name>
    <dbReference type="NCBI Taxonomy" id="1191159"/>
    <lineage>
        <taxon>Eukaryota</taxon>
        <taxon>Fungi</taxon>
        <taxon>Dikarya</taxon>
        <taxon>Ascomycota</taxon>
        <taxon>Pezizomycotina</taxon>
        <taxon>Sordariomycetes</taxon>
        <taxon>Sordariomycetidae</taxon>
        <taxon>Diaporthales</taxon>
        <taxon>Gnomoniaceae</taxon>
        <taxon>Gnomoniopsis</taxon>
    </lineage>
</organism>
<dbReference type="Pfam" id="PF26112">
    <property type="entry name" value="UBA_RNF216"/>
    <property type="match status" value="1"/>
</dbReference>
<dbReference type="OrthoDB" id="10009520at2759"/>
<evidence type="ECO:0000256" key="3">
    <source>
        <dbReference type="ARBA" id="ARBA00022723"/>
    </source>
</evidence>
<keyword evidence="4" id="KW-0677">Repeat</keyword>
<evidence type="ECO:0000259" key="10">
    <source>
        <dbReference type="PROSITE" id="PS51873"/>
    </source>
</evidence>
<evidence type="ECO:0000256" key="2">
    <source>
        <dbReference type="ARBA" id="ARBA00022679"/>
    </source>
</evidence>
<dbReference type="InterPro" id="IPR058758">
    <property type="entry name" value="UBA_RNF216"/>
</dbReference>
<keyword evidence="6" id="KW-0833">Ubl conjugation pathway</keyword>
<feature type="compositionally biased region" description="Pro residues" evidence="8">
    <location>
        <begin position="24"/>
        <end position="38"/>
    </location>
</feature>
<evidence type="ECO:0000313" key="12">
    <source>
        <dbReference type="Proteomes" id="UP001140453"/>
    </source>
</evidence>
<keyword evidence="9" id="KW-1133">Transmembrane helix</keyword>
<gene>
    <name evidence="11" type="ORF">N0V93_007161</name>
</gene>
<keyword evidence="2" id="KW-0808">Transferase</keyword>
<keyword evidence="7" id="KW-0862">Zinc</keyword>
<dbReference type="PROSITE" id="PS51873">
    <property type="entry name" value="TRIAD"/>
    <property type="match status" value="1"/>
</dbReference>
<dbReference type="PANTHER" id="PTHR22770:SF42">
    <property type="entry name" value="FINGER PROTEIN (ZIN), PUTATIVE (AFU_ORTHOLOGUE AFUA_4G03910)-RELATED"/>
    <property type="match status" value="1"/>
</dbReference>
<evidence type="ECO:0000256" key="7">
    <source>
        <dbReference type="ARBA" id="ARBA00022833"/>
    </source>
</evidence>
<keyword evidence="3" id="KW-0479">Metal-binding</keyword>
<keyword evidence="9" id="KW-0472">Membrane</keyword>
<feature type="domain" description="RING-type" evidence="10">
    <location>
        <begin position="296"/>
        <end position="599"/>
    </location>
</feature>
<evidence type="ECO:0000256" key="6">
    <source>
        <dbReference type="ARBA" id="ARBA00022786"/>
    </source>
</evidence>
<evidence type="ECO:0000256" key="8">
    <source>
        <dbReference type="SAM" id="MobiDB-lite"/>
    </source>
</evidence>
<dbReference type="AlphaFoldDB" id="A0A9W9CVF2"/>
<dbReference type="InterPro" id="IPR044066">
    <property type="entry name" value="TRIAD_supradom"/>
</dbReference>
<evidence type="ECO:0000256" key="5">
    <source>
        <dbReference type="ARBA" id="ARBA00022771"/>
    </source>
</evidence>
<keyword evidence="5" id="KW-0863">Zinc-finger</keyword>
<accession>A0A9W9CVF2</accession>
<dbReference type="InterPro" id="IPR047544">
    <property type="entry name" value="RING-HC_RBR_RNF216"/>
</dbReference>
<dbReference type="SUPFAM" id="SSF57850">
    <property type="entry name" value="RING/U-box"/>
    <property type="match status" value="1"/>
</dbReference>
<dbReference type="InterPro" id="IPR051628">
    <property type="entry name" value="LUBAC_E3_Ligases"/>
</dbReference>
<dbReference type="CDD" id="cd20353">
    <property type="entry name" value="Rcat_RBR_RNF216"/>
    <property type="match status" value="1"/>
</dbReference>
<keyword evidence="9" id="KW-0812">Transmembrane</keyword>
<dbReference type="CDD" id="cd16630">
    <property type="entry name" value="RING-HC_RBR_RNF216"/>
    <property type="match status" value="1"/>
</dbReference>
<comment type="pathway">
    <text evidence="1">Protein modification; protein ubiquitination.</text>
</comment>
<dbReference type="Gene3D" id="1.20.120.1750">
    <property type="match status" value="1"/>
</dbReference>
<dbReference type="Proteomes" id="UP001140453">
    <property type="component" value="Unassembled WGS sequence"/>
</dbReference>
<dbReference type="InterPro" id="IPR047546">
    <property type="entry name" value="Rcat_RBR_RNF216"/>
</dbReference>
<evidence type="ECO:0000256" key="4">
    <source>
        <dbReference type="ARBA" id="ARBA00022737"/>
    </source>
</evidence>
<feature type="region of interest" description="Disordered" evidence="8">
    <location>
        <begin position="1"/>
        <end position="56"/>
    </location>
</feature>
<evidence type="ECO:0000313" key="11">
    <source>
        <dbReference type="EMBL" id="KAJ4389689.1"/>
    </source>
</evidence>
<name>A0A9W9CVF2_9PEZI</name>
<evidence type="ECO:0000256" key="1">
    <source>
        <dbReference type="ARBA" id="ARBA00004906"/>
    </source>
</evidence>
<proteinExistence type="predicted"/>
<dbReference type="PANTHER" id="PTHR22770">
    <property type="entry name" value="UBIQUITIN CONJUGATING ENZYME 7 INTERACTING PROTEIN-RELATED"/>
    <property type="match status" value="1"/>
</dbReference>
<protein>
    <recommendedName>
        <fullName evidence="10">RING-type domain-containing protein</fullName>
    </recommendedName>
</protein>
<dbReference type="Pfam" id="PF26200">
    <property type="entry name" value="Rcat_RNF216"/>
    <property type="match status" value="1"/>
</dbReference>
<feature type="transmembrane region" description="Helical" evidence="9">
    <location>
        <begin position="440"/>
        <end position="468"/>
    </location>
</feature>
<dbReference type="GO" id="GO:0008270">
    <property type="term" value="F:zinc ion binding"/>
    <property type="evidence" value="ECO:0007669"/>
    <property type="project" value="UniProtKB-KW"/>
</dbReference>
<dbReference type="EMBL" id="JAPEVB010000004">
    <property type="protein sequence ID" value="KAJ4389689.1"/>
    <property type="molecule type" value="Genomic_DNA"/>
</dbReference>
<reference evidence="11" key="1">
    <citation type="submission" date="2022-10" db="EMBL/GenBank/DDBJ databases">
        <title>Tapping the CABI collections for fungal endophytes: first genome assemblies for Collariella, Neodidymelliopsis, Ascochyta clinopodiicola, Didymella pomorum, Didymosphaeria variabile, Neocosmospora piperis and Neocucurbitaria cava.</title>
        <authorList>
            <person name="Hill R."/>
        </authorList>
    </citation>
    <scope>NUCLEOTIDE SEQUENCE</scope>
    <source>
        <strain evidence="11">IMI 355082</strain>
    </source>
</reference>
<keyword evidence="12" id="KW-1185">Reference proteome</keyword>
<sequence>MGLASLLRSSSGDGRHSKRTSSPSPSPSPSHSPRPSPATPLGKRRTMSNSSVSSSASKNCDYIYHDSQIPPPSPLPPDLRDLNNSLEALAAIFPDVQIDVFREMLTSLDQESRLAVVADMLLKNRVGWVKGRWRSKNDSMPHPDKESPIVAPAEAFRSPDYIAATRSLAWSEFKGLSKSTINAVLAESNYSYLDARRTLVDLSQKSWRFTLSSILLYRRKPVTSAEAENHPLVIWRSTGQGSIVPSLKSTGNAELDRDLFRELILPLQNSARVEMEEEDHELAAAINLKEAEAENDIHECCCCFTDGPFEDFTACNTNAHMICVRCVQHSINEALFGQGWAKSINTRTGTLQCPAVPTTANADSCDGCIPSDQMNRAMLTGKKGAEIMLKLEQRLADHSLSSSGLPVVRCPFCDYAEVDDLYLTPPELQLRVKVESLHTIVLIIALGVICGPVVLLITLLSLFFALLVSSEQTYGDRVVAEFRAALTRHRRRQRGLRFKCRSPTCGKSSCLSCGKAWVDIHVCHESSLVALRTQVEQAMSMAVKRVCPKCNASFVKTAGCNKMTCQCGYKMCYVCRRDIGGKEGEDAGYQHFCQHFRPQGDGSPCQSCNKCNLWQKEDTEAVLQKAKEEVERKWRETENRELSGAEMAFLESGVAVKKRDQGIEAAIVRGRVPSMAEVCDMIIGNLFA</sequence>
<dbReference type="GO" id="GO:0016740">
    <property type="term" value="F:transferase activity"/>
    <property type="evidence" value="ECO:0007669"/>
    <property type="project" value="UniProtKB-KW"/>
</dbReference>